<dbReference type="GO" id="GO:0006935">
    <property type="term" value="P:chemotaxis"/>
    <property type="evidence" value="ECO:0007669"/>
    <property type="project" value="UniProtKB-KW"/>
</dbReference>
<sequence>MRADYINPFISALVNTFETMLSCQLTRGPLYLRGHETQLHDVSGVIGLSGHAQGTVVLSLEKQVALQAAATLLLCETTELNDDVVDAVGELTNMVAGSAKAKLEEYQLSISLPSVILGAGHLVRFPSDVTPICVPFTCPWGALKIEVGLTDMRSSAANAGAAAMANAN</sequence>
<dbReference type="AlphaFoldDB" id="A0A517Y667"/>
<dbReference type="InterPro" id="IPR028976">
    <property type="entry name" value="CheC-like_sf"/>
</dbReference>
<gene>
    <name evidence="3" type="primary">cheX</name>
    <name evidence="3" type="ORF">ETAA8_07800</name>
</gene>
<dbReference type="EMBL" id="CP036274">
    <property type="protein sequence ID" value="QDU25710.1"/>
    <property type="molecule type" value="Genomic_DNA"/>
</dbReference>
<dbReference type="SUPFAM" id="SSF103039">
    <property type="entry name" value="CheC-like"/>
    <property type="match status" value="1"/>
</dbReference>
<name>A0A517Y667_9BACT</name>
<dbReference type="KEGG" id="aagg:ETAA8_07800"/>
<evidence type="ECO:0000259" key="2">
    <source>
        <dbReference type="Pfam" id="PF13690"/>
    </source>
</evidence>
<dbReference type="Pfam" id="PF13690">
    <property type="entry name" value="CheX"/>
    <property type="match status" value="1"/>
</dbReference>
<dbReference type="EC" id="3.-.-.-" evidence="3"/>
<dbReference type="PANTHER" id="PTHR39452">
    <property type="entry name" value="CHEY-P PHOSPHATASE CHEX"/>
    <property type="match status" value="1"/>
</dbReference>
<proteinExistence type="predicted"/>
<keyword evidence="3" id="KW-0378">Hydrolase</keyword>
<reference evidence="3 4" key="1">
    <citation type="submission" date="2019-02" db="EMBL/GenBank/DDBJ databases">
        <title>Deep-cultivation of Planctomycetes and their phenomic and genomic characterization uncovers novel biology.</title>
        <authorList>
            <person name="Wiegand S."/>
            <person name="Jogler M."/>
            <person name="Boedeker C."/>
            <person name="Pinto D."/>
            <person name="Vollmers J."/>
            <person name="Rivas-Marin E."/>
            <person name="Kohn T."/>
            <person name="Peeters S.H."/>
            <person name="Heuer A."/>
            <person name="Rast P."/>
            <person name="Oberbeckmann S."/>
            <person name="Bunk B."/>
            <person name="Jeske O."/>
            <person name="Meyerdierks A."/>
            <person name="Storesund J.E."/>
            <person name="Kallscheuer N."/>
            <person name="Luecker S."/>
            <person name="Lage O.M."/>
            <person name="Pohl T."/>
            <person name="Merkel B.J."/>
            <person name="Hornburger P."/>
            <person name="Mueller R.-W."/>
            <person name="Bruemmer F."/>
            <person name="Labrenz M."/>
            <person name="Spormann A.M."/>
            <person name="Op den Camp H."/>
            <person name="Overmann J."/>
            <person name="Amann R."/>
            <person name="Jetten M.S.M."/>
            <person name="Mascher T."/>
            <person name="Medema M.H."/>
            <person name="Devos D.P."/>
            <person name="Kaster A.-K."/>
            <person name="Ovreas L."/>
            <person name="Rohde M."/>
            <person name="Galperin M.Y."/>
            <person name="Jogler C."/>
        </authorList>
    </citation>
    <scope>NUCLEOTIDE SEQUENCE [LARGE SCALE GENOMIC DNA]</scope>
    <source>
        <strain evidence="3 4">ETA_A8</strain>
    </source>
</reference>
<dbReference type="Gene3D" id="3.40.1550.10">
    <property type="entry name" value="CheC-like"/>
    <property type="match status" value="1"/>
</dbReference>
<dbReference type="Proteomes" id="UP000315017">
    <property type="component" value="Chromosome"/>
</dbReference>
<dbReference type="RefSeq" id="WP_145085118.1">
    <property type="nucleotide sequence ID" value="NZ_CP036274.1"/>
</dbReference>
<dbReference type="CDD" id="cd17906">
    <property type="entry name" value="CheX"/>
    <property type="match status" value="1"/>
</dbReference>
<protein>
    <submittedName>
        <fullName evidence="3">CheY-P phosphatase CheX</fullName>
        <ecNumber evidence="3">3.-.-.-</ecNumber>
    </submittedName>
</protein>
<dbReference type="InterPro" id="IPR038756">
    <property type="entry name" value="CheX-like"/>
</dbReference>
<keyword evidence="4" id="KW-1185">Reference proteome</keyword>
<dbReference type="PANTHER" id="PTHR39452:SF1">
    <property type="entry name" value="CHEY-P PHOSPHATASE CHEX"/>
    <property type="match status" value="1"/>
</dbReference>
<dbReference type="OrthoDB" id="9790435at2"/>
<keyword evidence="1" id="KW-0145">Chemotaxis</keyword>
<evidence type="ECO:0000313" key="3">
    <source>
        <dbReference type="EMBL" id="QDU25710.1"/>
    </source>
</evidence>
<accession>A0A517Y667</accession>
<evidence type="ECO:0000256" key="1">
    <source>
        <dbReference type="ARBA" id="ARBA00022500"/>
    </source>
</evidence>
<dbReference type="GO" id="GO:0016787">
    <property type="term" value="F:hydrolase activity"/>
    <property type="evidence" value="ECO:0007669"/>
    <property type="project" value="UniProtKB-KW"/>
</dbReference>
<organism evidence="3 4">
    <name type="scientific">Anatilimnocola aggregata</name>
    <dbReference type="NCBI Taxonomy" id="2528021"/>
    <lineage>
        <taxon>Bacteria</taxon>
        <taxon>Pseudomonadati</taxon>
        <taxon>Planctomycetota</taxon>
        <taxon>Planctomycetia</taxon>
        <taxon>Pirellulales</taxon>
        <taxon>Pirellulaceae</taxon>
        <taxon>Anatilimnocola</taxon>
    </lineage>
</organism>
<feature type="domain" description="Chemotaxis phosphatase CheX-like" evidence="2">
    <location>
        <begin position="42"/>
        <end position="137"/>
    </location>
</feature>
<dbReference type="InterPro" id="IPR028051">
    <property type="entry name" value="CheX-like_dom"/>
</dbReference>
<evidence type="ECO:0000313" key="4">
    <source>
        <dbReference type="Proteomes" id="UP000315017"/>
    </source>
</evidence>